<reference evidence="1" key="1">
    <citation type="journal article" date="2015" name="Nature">
        <title>Complex archaea that bridge the gap between prokaryotes and eukaryotes.</title>
        <authorList>
            <person name="Spang A."/>
            <person name="Saw J.H."/>
            <person name="Jorgensen S.L."/>
            <person name="Zaremba-Niedzwiedzka K."/>
            <person name="Martijn J."/>
            <person name="Lind A.E."/>
            <person name="van Eijk R."/>
            <person name="Schleper C."/>
            <person name="Guy L."/>
            <person name="Ettema T.J."/>
        </authorList>
    </citation>
    <scope>NUCLEOTIDE SEQUENCE</scope>
</reference>
<dbReference type="EMBL" id="LAZR01003467">
    <property type="protein sequence ID" value="KKN18024.1"/>
    <property type="molecule type" value="Genomic_DNA"/>
</dbReference>
<comment type="caution">
    <text evidence="1">The sequence shown here is derived from an EMBL/GenBank/DDBJ whole genome shotgun (WGS) entry which is preliminary data.</text>
</comment>
<evidence type="ECO:0000313" key="1">
    <source>
        <dbReference type="EMBL" id="KKN18024.1"/>
    </source>
</evidence>
<protein>
    <recommendedName>
        <fullName evidence="2">Guanylate cyclase domain-containing protein</fullName>
    </recommendedName>
</protein>
<name>A0A0F9NJH3_9ZZZZ</name>
<dbReference type="AlphaFoldDB" id="A0A0F9NJH3"/>
<organism evidence="1">
    <name type="scientific">marine sediment metagenome</name>
    <dbReference type="NCBI Taxonomy" id="412755"/>
    <lineage>
        <taxon>unclassified sequences</taxon>
        <taxon>metagenomes</taxon>
        <taxon>ecological metagenomes</taxon>
    </lineage>
</organism>
<accession>A0A0F9NJH3</accession>
<gene>
    <name evidence="1" type="ORF">LCGC14_0959980</name>
</gene>
<evidence type="ECO:0008006" key="2">
    <source>
        <dbReference type="Google" id="ProtNLM"/>
    </source>
</evidence>
<sequence length="261" mass="30724">MIILKQIFKVEKRYVAFCDVIGFKNLIFSENLINVANKYNNLIQDAYKIASKISMPKIKHFKEYKLNYTIFSDALFAWSESFSEQVVDIWKYDHSFLNLISLLFKIGFKYNLPFRIGIAYGDCIIDPDKNIYMGIPLINAYETEGVQNWIGIGCHPSCLDSPIKSNLCFTTTDGITQGPIIPYRVPLNKHGNLALDYTLDWPRWIENKEEIEVYIKSKIKETECEHYILRWKRCLDYFRQRYNDLRDVRDSFIGGYYHSPV</sequence>
<proteinExistence type="predicted"/>